<evidence type="ECO:0000313" key="2">
    <source>
        <dbReference type="EMBL" id="MDY0884711.1"/>
    </source>
</evidence>
<dbReference type="SUPFAM" id="SSF51004">
    <property type="entry name" value="C-terminal (heme d1) domain of cytochrome cd1-nitrite reductase"/>
    <property type="match status" value="1"/>
</dbReference>
<feature type="chain" id="PRO_5045608230" description="DNA-binding beta-propeller fold protein YncE" evidence="1">
    <location>
        <begin position="31"/>
        <end position="337"/>
    </location>
</feature>
<gene>
    <name evidence="2" type="ORF">SMD27_17845</name>
</gene>
<dbReference type="Proteomes" id="UP001279642">
    <property type="component" value="Unassembled WGS sequence"/>
</dbReference>
<dbReference type="InterPro" id="IPR011048">
    <property type="entry name" value="Haem_d1_sf"/>
</dbReference>
<dbReference type="PANTHER" id="PTHR47197:SF3">
    <property type="entry name" value="DIHYDRO-HEME D1 DEHYDROGENASE"/>
    <property type="match status" value="1"/>
</dbReference>
<proteinExistence type="predicted"/>
<dbReference type="InterPro" id="IPR051200">
    <property type="entry name" value="Host-pathogen_enzymatic-act"/>
</dbReference>
<organism evidence="2 3">
    <name type="scientific">Dongia soli</name>
    <dbReference type="NCBI Taxonomy" id="600628"/>
    <lineage>
        <taxon>Bacteria</taxon>
        <taxon>Pseudomonadati</taxon>
        <taxon>Pseudomonadota</taxon>
        <taxon>Alphaproteobacteria</taxon>
        <taxon>Rhodospirillales</taxon>
        <taxon>Dongiaceae</taxon>
        <taxon>Dongia</taxon>
    </lineage>
</organism>
<accession>A0ABU5EES4</accession>
<dbReference type="InterPro" id="IPR015943">
    <property type="entry name" value="WD40/YVTN_repeat-like_dom_sf"/>
</dbReference>
<protein>
    <recommendedName>
        <fullName evidence="4">DNA-binding beta-propeller fold protein YncE</fullName>
    </recommendedName>
</protein>
<dbReference type="PANTHER" id="PTHR47197">
    <property type="entry name" value="PROTEIN NIRF"/>
    <property type="match status" value="1"/>
</dbReference>
<keyword evidence="1" id="KW-0732">Signal</keyword>
<feature type="signal peptide" evidence="1">
    <location>
        <begin position="1"/>
        <end position="30"/>
    </location>
</feature>
<evidence type="ECO:0000256" key="1">
    <source>
        <dbReference type="SAM" id="SignalP"/>
    </source>
</evidence>
<evidence type="ECO:0000313" key="3">
    <source>
        <dbReference type="Proteomes" id="UP001279642"/>
    </source>
</evidence>
<comment type="caution">
    <text evidence="2">The sequence shown here is derived from an EMBL/GenBank/DDBJ whole genome shotgun (WGS) entry which is preliminary data.</text>
</comment>
<dbReference type="EMBL" id="JAXCLW010000005">
    <property type="protein sequence ID" value="MDY0884711.1"/>
    <property type="molecule type" value="Genomic_DNA"/>
</dbReference>
<name>A0ABU5EES4_9PROT</name>
<evidence type="ECO:0008006" key="4">
    <source>
        <dbReference type="Google" id="ProtNLM"/>
    </source>
</evidence>
<sequence>MAGISYHRIFAAFAVAAAIWLVSPAMQAQAETSPLVLETRIPLADVAGRIDHLAVDLQQGRLFVAELGNNTVDVISLASGKVIHRIDGLKEPQGLGFIPQQNLLVIANGGDGSVWFVRTTDWSLAGKIELGDDADNVRIDAATGRVIVGYGDGALAVIDPLSLRQVGDIKLPGHPEGFRLDPAAQRAFVNIPDARRIVAADLRSFKVIATWKMADYAEHFPMALDHPGGELAIVFRQPAMLALLDSRTGAIREKMTTCGDADDVFFDDKRQQIYVSCGAGSVDIKQHGATGLRDRAMVPTVKGARTSLFVPELDRLFVAARAAENAGAAILVFRPLP</sequence>
<dbReference type="Gene3D" id="2.130.10.10">
    <property type="entry name" value="YVTN repeat-like/Quinoprotein amine dehydrogenase"/>
    <property type="match status" value="1"/>
</dbReference>
<reference evidence="2 3" key="1">
    <citation type="journal article" date="2016" name="Antonie Van Leeuwenhoek">
        <title>Dongia soli sp. nov., isolated from soil from Dokdo, Korea.</title>
        <authorList>
            <person name="Kim D.U."/>
            <person name="Lee H."/>
            <person name="Kim H."/>
            <person name="Kim S.G."/>
            <person name="Ka J.O."/>
        </authorList>
    </citation>
    <scope>NUCLEOTIDE SEQUENCE [LARGE SCALE GENOMIC DNA]</scope>
    <source>
        <strain evidence="2 3">D78</strain>
    </source>
</reference>
<keyword evidence="3" id="KW-1185">Reference proteome</keyword>
<dbReference type="RefSeq" id="WP_320509783.1">
    <property type="nucleotide sequence ID" value="NZ_JAXCLW010000005.1"/>
</dbReference>